<comment type="similarity">
    <text evidence="1 7">Belongs to the peptidase S8 family.</text>
</comment>
<evidence type="ECO:0000256" key="6">
    <source>
        <dbReference type="PIRSR" id="PIRSR615500-1"/>
    </source>
</evidence>
<dbReference type="PRINTS" id="PR00723">
    <property type="entry name" value="SUBTILISIN"/>
</dbReference>
<dbReference type="GO" id="GO:0004252">
    <property type="term" value="F:serine-type endopeptidase activity"/>
    <property type="evidence" value="ECO:0000318"/>
    <property type="project" value="GO_Central"/>
</dbReference>
<evidence type="ECO:0000259" key="10">
    <source>
        <dbReference type="Pfam" id="PF05922"/>
    </source>
</evidence>
<dbReference type="PROSITE" id="PS51892">
    <property type="entry name" value="SUBTILASE"/>
    <property type="match status" value="1"/>
</dbReference>
<dbReference type="PANTHER" id="PTHR10795">
    <property type="entry name" value="PROPROTEIN CONVERTASE SUBTILISIN/KEXIN"/>
    <property type="match status" value="1"/>
</dbReference>
<dbReference type="Pfam" id="PF17766">
    <property type="entry name" value="fn3_6"/>
    <property type="match status" value="1"/>
</dbReference>
<evidence type="ECO:0000313" key="12">
    <source>
        <dbReference type="EMBL" id="EFJ26763.1"/>
    </source>
</evidence>
<evidence type="ECO:0000259" key="9">
    <source>
        <dbReference type="Pfam" id="PF00082"/>
    </source>
</evidence>
<feature type="active site" description="Charge relay system" evidence="6 7">
    <location>
        <position position="144"/>
    </location>
</feature>
<dbReference type="Gene3D" id="3.30.70.80">
    <property type="entry name" value="Peptidase S8 propeptide/proteinase inhibitor I9"/>
    <property type="match status" value="1"/>
</dbReference>
<feature type="active site" description="Charge relay system" evidence="6 7">
    <location>
        <position position="544"/>
    </location>
</feature>
<keyword evidence="4 7" id="KW-0378">Hydrolase</keyword>
<feature type="signal peptide" evidence="8">
    <location>
        <begin position="1"/>
        <end position="22"/>
    </location>
</feature>
<dbReference type="InterPro" id="IPR015500">
    <property type="entry name" value="Peptidase_S8_subtilisin-rel"/>
</dbReference>
<dbReference type="KEGG" id="smo:SELMODRAFT_412516"/>
<dbReference type="OMA" id="TVICTIE"/>
<proteinExistence type="inferred from homology"/>
<dbReference type="EMBL" id="GL377583">
    <property type="protein sequence ID" value="EFJ26763.1"/>
    <property type="molecule type" value="Genomic_DNA"/>
</dbReference>
<keyword evidence="13" id="KW-1185">Reference proteome</keyword>
<dbReference type="InterPro" id="IPR036852">
    <property type="entry name" value="Peptidase_S8/S53_dom_sf"/>
</dbReference>
<dbReference type="InParanoid" id="D8RLQ7"/>
<feature type="chain" id="PRO_5003121912" evidence="8">
    <location>
        <begin position="23"/>
        <end position="757"/>
    </location>
</feature>
<evidence type="ECO:0000256" key="3">
    <source>
        <dbReference type="ARBA" id="ARBA00022729"/>
    </source>
</evidence>
<dbReference type="InterPro" id="IPR000209">
    <property type="entry name" value="Peptidase_S8/S53_dom"/>
</dbReference>
<dbReference type="FunFam" id="3.40.50.200:FF:000006">
    <property type="entry name" value="Subtilisin-like protease SBT1.5"/>
    <property type="match status" value="1"/>
</dbReference>
<dbReference type="InterPro" id="IPR045051">
    <property type="entry name" value="SBT"/>
</dbReference>
<keyword evidence="2 7" id="KW-0645">Protease</keyword>
<keyword evidence="5 7" id="KW-0720">Serine protease</keyword>
<feature type="domain" description="Inhibitor I9" evidence="10">
    <location>
        <begin position="29"/>
        <end position="107"/>
    </location>
</feature>
<dbReference type="STRING" id="88036.D8RLQ7"/>
<dbReference type="HOGENOM" id="CLU_000625_4_2_1"/>
<dbReference type="InterPro" id="IPR041469">
    <property type="entry name" value="Subtilisin-like_FN3"/>
</dbReference>
<dbReference type="InterPro" id="IPR034197">
    <property type="entry name" value="Peptidases_S8_3"/>
</dbReference>
<accession>D8RLQ7</accession>
<dbReference type="Proteomes" id="UP000001514">
    <property type="component" value="Unassembled WGS sequence"/>
</dbReference>
<dbReference type="Pfam" id="PF00082">
    <property type="entry name" value="Peptidase_S8"/>
    <property type="match status" value="1"/>
</dbReference>
<dbReference type="FunFam" id="3.30.70.80:FF:000002">
    <property type="entry name" value="Subtilisin-like protease SBT5.3"/>
    <property type="match status" value="1"/>
</dbReference>
<dbReference type="Gene3D" id="3.40.50.200">
    <property type="entry name" value="Peptidase S8/S53 domain"/>
    <property type="match status" value="1"/>
</dbReference>
<feature type="domain" description="Peptidase S8/S53" evidence="9">
    <location>
        <begin position="135"/>
        <end position="588"/>
    </location>
</feature>
<dbReference type="Gramene" id="EFJ26763">
    <property type="protein sequence ID" value="EFJ26763"/>
    <property type="gene ID" value="SELMODRAFT_412516"/>
</dbReference>
<protein>
    <submittedName>
        <fullName evidence="12">Uncharacterized protein AIR3L4-1</fullName>
    </submittedName>
</protein>
<dbReference type="Pfam" id="PF05922">
    <property type="entry name" value="Inhibitor_I9"/>
    <property type="match status" value="1"/>
</dbReference>
<sequence>MGLTKSSLWYTIVASIFVLTAAAPHKKAYIVYMGEKSHKDHNVVHAQVHSFLADTLGSLEEARRNMIHTYKRSFTGFSAMLTDDQAAQIKRREEVVSIFPSKSHKLHTTHSWDFLNTIDSFPAQNSDPSGCEASGQDIIVGVFDSGIWPESKSFNDVSMPPIPRKWKGACQDGEQFTARNCNNKLIGARFYTNGYDASDPELQKTFIKSARDTDGHGTHTASTAAGRIVNGISFPGGLGAGAARGGSPNSRVAAYKVCWDDCKDPDILAGFDDAIADGVDIISASIGPDPPQANYFEDAISIGAFHALQKNILVSCSAGNSGDPFTATNLSPWILTVAASSIDRRFEADVVLGNGKILQGLAVNPYDSQFFPVVLGKDLAAAGVTPANASFCHADSLDDVKTKGKIVVCQHEIPIESRGAKAAEVSRAGGAGMIDINPEVKDLAQPFVVPASLTDEAQASILRAYLNSTSSPMAKFLKTNVVLHDKPSPKVAFFSSRGPNTVTPDIIKPDITAPGLTILAAWPPIATAGAGNRSVDYNFLSGTSMACPHITGVAALLKARFPYWTAAMIKSAMMTTATLSDNTNSLIKNTFTNTPATPFDFGSGHVNPVAAQDPGLVYDISLEEYTSFACGLGPSPGALKNLTITACPPNPIASYNLNYPSIGVADLRGSLSVTRSLTNVGPAQSHYRAKVYSPPGVIVSVYPSELQFTRPLQKISFTVSLSVQQRSQDFVFGALVWSDGKHFVRSPIAVNATAIAS</sequence>
<dbReference type="GO" id="GO:0005576">
    <property type="term" value="C:extracellular region"/>
    <property type="evidence" value="ECO:0000318"/>
    <property type="project" value="GO_Central"/>
</dbReference>
<evidence type="ECO:0000259" key="11">
    <source>
        <dbReference type="Pfam" id="PF17766"/>
    </source>
</evidence>
<reference evidence="12 13" key="1">
    <citation type="journal article" date="2011" name="Science">
        <title>The Selaginella genome identifies genetic changes associated with the evolution of vascular plants.</title>
        <authorList>
            <person name="Banks J.A."/>
            <person name="Nishiyama T."/>
            <person name="Hasebe M."/>
            <person name="Bowman J.L."/>
            <person name="Gribskov M."/>
            <person name="dePamphilis C."/>
            <person name="Albert V.A."/>
            <person name="Aono N."/>
            <person name="Aoyama T."/>
            <person name="Ambrose B.A."/>
            <person name="Ashton N.W."/>
            <person name="Axtell M.J."/>
            <person name="Barker E."/>
            <person name="Barker M.S."/>
            <person name="Bennetzen J.L."/>
            <person name="Bonawitz N.D."/>
            <person name="Chapple C."/>
            <person name="Cheng C."/>
            <person name="Correa L.G."/>
            <person name="Dacre M."/>
            <person name="DeBarry J."/>
            <person name="Dreyer I."/>
            <person name="Elias M."/>
            <person name="Engstrom E.M."/>
            <person name="Estelle M."/>
            <person name="Feng L."/>
            <person name="Finet C."/>
            <person name="Floyd S.K."/>
            <person name="Frommer W.B."/>
            <person name="Fujita T."/>
            <person name="Gramzow L."/>
            <person name="Gutensohn M."/>
            <person name="Harholt J."/>
            <person name="Hattori M."/>
            <person name="Heyl A."/>
            <person name="Hirai T."/>
            <person name="Hiwatashi Y."/>
            <person name="Ishikawa M."/>
            <person name="Iwata M."/>
            <person name="Karol K.G."/>
            <person name="Koehler B."/>
            <person name="Kolukisaoglu U."/>
            <person name="Kubo M."/>
            <person name="Kurata T."/>
            <person name="Lalonde S."/>
            <person name="Li K."/>
            <person name="Li Y."/>
            <person name="Litt A."/>
            <person name="Lyons E."/>
            <person name="Manning G."/>
            <person name="Maruyama T."/>
            <person name="Michael T.P."/>
            <person name="Mikami K."/>
            <person name="Miyazaki S."/>
            <person name="Morinaga S."/>
            <person name="Murata T."/>
            <person name="Mueller-Roeber B."/>
            <person name="Nelson D.R."/>
            <person name="Obara M."/>
            <person name="Oguri Y."/>
            <person name="Olmstead R.G."/>
            <person name="Onodera N."/>
            <person name="Petersen B.L."/>
            <person name="Pils B."/>
            <person name="Prigge M."/>
            <person name="Rensing S.A."/>
            <person name="Riano-Pachon D.M."/>
            <person name="Roberts A.W."/>
            <person name="Sato Y."/>
            <person name="Scheller H.V."/>
            <person name="Schulz B."/>
            <person name="Schulz C."/>
            <person name="Shakirov E.V."/>
            <person name="Shibagaki N."/>
            <person name="Shinohara N."/>
            <person name="Shippen D.E."/>
            <person name="Soerensen I."/>
            <person name="Sotooka R."/>
            <person name="Sugimoto N."/>
            <person name="Sugita M."/>
            <person name="Sumikawa N."/>
            <person name="Tanurdzic M."/>
            <person name="Theissen G."/>
            <person name="Ulvskov P."/>
            <person name="Wakazuki S."/>
            <person name="Weng J.K."/>
            <person name="Willats W.W."/>
            <person name="Wipf D."/>
            <person name="Wolf P.G."/>
            <person name="Yang L."/>
            <person name="Zimmer A.D."/>
            <person name="Zhu Q."/>
            <person name="Mitros T."/>
            <person name="Hellsten U."/>
            <person name="Loque D."/>
            <person name="Otillar R."/>
            <person name="Salamov A."/>
            <person name="Schmutz J."/>
            <person name="Shapiro H."/>
            <person name="Lindquist E."/>
            <person name="Lucas S."/>
            <person name="Rokhsar D."/>
            <person name="Grigoriev I.V."/>
        </authorList>
    </citation>
    <scope>NUCLEOTIDE SEQUENCE [LARGE SCALE GENOMIC DNA]</scope>
</reference>
<evidence type="ECO:0000256" key="7">
    <source>
        <dbReference type="PROSITE-ProRule" id="PRU01240"/>
    </source>
</evidence>
<dbReference type="Gene3D" id="3.50.30.30">
    <property type="match status" value="1"/>
</dbReference>
<evidence type="ECO:0000256" key="8">
    <source>
        <dbReference type="SAM" id="SignalP"/>
    </source>
</evidence>
<dbReference type="GO" id="GO:0006508">
    <property type="term" value="P:proteolysis"/>
    <property type="evidence" value="ECO:0007669"/>
    <property type="project" value="UniProtKB-KW"/>
</dbReference>
<evidence type="ECO:0000313" key="13">
    <source>
        <dbReference type="Proteomes" id="UP000001514"/>
    </source>
</evidence>
<dbReference type="InterPro" id="IPR023828">
    <property type="entry name" value="Peptidase_S8_Ser-AS"/>
</dbReference>
<dbReference type="AlphaFoldDB" id="D8RLQ7"/>
<evidence type="ECO:0000256" key="2">
    <source>
        <dbReference type="ARBA" id="ARBA00022670"/>
    </source>
</evidence>
<evidence type="ECO:0000256" key="5">
    <source>
        <dbReference type="ARBA" id="ARBA00022825"/>
    </source>
</evidence>
<dbReference type="CDD" id="cd02120">
    <property type="entry name" value="PA_subtilisin_like"/>
    <property type="match status" value="1"/>
</dbReference>
<evidence type="ECO:0000256" key="1">
    <source>
        <dbReference type="ARBA" id="ARBA00011073"/>
    </source>
</evidence>
<dbReference type="CDD" id="cd04852">
    <property type="entry name" value="Peptidases_S8_3"/>
    <property type="match status" value="1"/>
</dbReference>
<dbReference type="eggNOG" id="ENOG502QWQG">
    <property type="taxonomic scope" value="Eukaryota"/>
</dbReference>
<gene>
    <name evidence="12" type="primary">AIR3L4-1</name>
    <name evidence="12" type="ORF">SELMODRAFT_412516</name>
</gene>
<evidence type="ECO:0000256" key="4">
    <source>
        <dbReference type="ARBA" id="ARBA00022801"/>
    </source>
</evidence>
<dbReference type="Gene3D" id="2.60.40.2310">
    <property type="match status" value="1"/>
</dbReference>
<organism evidence="13">
    <name type="scientific">Selaginella moellendorffii</name>
    <name type="common">Spikemoss</name>
    <dbReference type="NCBI Taxonomy" id="88036"/>
    <lineage>
        <taxon>Eukaryota</taxon>
        <taxon>Viridiplantae</taxon>
        <taxon>Streptophyta</taxon>
        <taxon>Embryophyta</taxon>
        <taxon>Tracheophyta</taxon>
        <taxon>Lycopodiopsida</taxon>
        <taxon>Selaginellales</taxon>
        <taxon>Selaginellaceae</taxon>
        <taxon>Selaginella</taxon>
    </lineage>
</organism>
<feature type="active site" description="Charge relay system" evidence="6 7">
    <location>
        <position position="216"/>
    </location>
</feature>
<feature type="domain" description="Subtilisin-like protease fibronectin type-III" evidence="11">
    <location>
        <begin position="656"/>
        <end position="750"/>
    </location>
</feature>
<name>D8RLQ7_SELML</name>
<dbReference type="PROSITE" id="PS00138">
    <property type="entry name" value="SUBTILASE_SER"/>
    <property type="match status" value="1"/>
</dbReference>
<keyword evidence="3 8" id="KW-0732">Signal</keyword>
<dbReference type="SUPFAM" id="SSF52743">
    <property type="entry name" value="Subtilisin-like"/>
    <property type="match status" value="1"/>
</dbReference>
<dbReference type="InterPro" id="IPR037045">
    <property type="entry name" value="S8pro/Inhibitor_I9_sf"/>
</dbReference>
<dbReference type="InterPro" id="IPR010259">
    <property type="entry name" value="S8pro/Inhibitor_I9"/>
</dbReference>